<evidence type="ECO:0000256" key="9">
    <source>
        <dbReference type="ARBA" id="ARBA00023136"/>
    </source>
</evidence>
<dbReference type="GO" id="GO:0016717">
    <property type="term" value="F:oxidoreductase activity, acting on paired donors, with oxidation of a pair of donors resulting in the reduction of molecular oxygen to two molecules of water"/>
    <property type="evidence" value="ECO:0007669"/>
    <property type="project" value="InterPro"/>
</dbReference>
<evidence type="ECO:0000256" key="3">
    <source>
        <dbReference type="ARBA" id="ARBA00022692"/>
    </source>
</evidence>
<evidence type="ECO:0000256" key="6">
    <source>
        <dbReference type="ARBA" id="ARBA00023002"/>
    </source>
</evidence>
<evidence type="ECO:0000259" key="11">
    <source>
        <dbReference type="Pfam" id="PF00487"/>
    </source>
</evidence>
<sequence>MIAVTMWVTVLLPYIGLAVAVGFAFAGGIAWIDMLVMAVCYLAVGFGVTIGYHRLLTHRAFTTHRWVEAIFYILGCMAAQGPPVRWAATHRRHHQNSDDHGDPHSPNLHGSGPLGVLRGLWHAHTGWLLHRDAPDVARSVNDLVASPLVRFVDRLYGFWILLGILIPFAVGLYVKGTFTGGLVTMFWGAIVRVVVMHHATWSVNSICHLFGYRTFKSGDMSRNNPIVAALALGEGWHNNHHAFPTSAQHGLKKYEIDLSYLVIRFMERARLVWDVRRPSAAAQQVKALS</sequence>
<feature type="transmembrane region" description="Helical" evidence="10">
    <location>
        <begin position="30"/>
        <end position="52"/>
    </location>
</feature>
<evidence type="ECO:0000256" key="10">
    <source>
        <dbReference type="SAM" id="Phobius"/>
    </source>
</evidence>
<dbReference type="Pfam" id="PF00487">
    <property type="entry name" value="FA_desaturase"/>
    <property type="match status" value="1"/>
</dbReference>
<keyword evidence="13" id="KW-1185">Reference proteome</keyword>
<feature type="transmembrane region" description="Helical" evidence="10">
    <location>
        <begin position="186"/>
        <end position="212"/>
    </location>
</feature>
<dbReference type="PANTHER" id="PTHR11351">
    <property type="entry name" value="ACYL-COA DESATURASE"/>
    <property type="match status" value="1"/>
</dbReference>
<dbReference type="GO" id="GO:0016020">
    <property type="term" value="C:membrane"/>
    <property type="evidence" value="ECO:0007669"/>
    <property type="project" value="UniProtKB-SubCell"/>
</dbReference>
<gene>
    <name evidence="12" type="ORF">IPV69_05300</name>
</gene>
<dbReference type="AlphaFoldDB" id="A0A7M2WZ67"/>
<evidence type="ECO:0000256" key="8">
    <source>
        <dbReference type="ARBA" id="ARBA00023098"/>
    </source>
</evidence>
<evidence type="ECO:0000256" key="7">
    <source>
        <dbReference type="ARBA" id="ARBA00023004"/>
    </source>
</evidence>
<dbReference type="RefSeq" id="WP_206293878.1">
    <property type="nucleotide sequence ID" value="NZ_CP063458.1"/>
</dbReference>
<dbReference type="KEGG" id="hbs:IPV69_05300"/>
<evidence type="ECO:0000256" key="5">
    <source>
        <dbReference type="ARBA" id="ARBA00022989"/>
    </source>
</evidence>
<evidence type="ECO:0000256" key="4">
    <source>
        <dbReference type="ARBA" id="ARBA00022832"/>
    </source>
</evidence>
<keyword evidence="7" id="KW-0408">Iron</keyword>
<organism evidence="12 13">
    <name type="scientific">Humisphaera borealis</name>
    <dbReference type="NCBI Taxonomy" id="2807512"/>
    <lineage>
        <taxon>Bacteria</taxon>
        <taxon>Pseudomonadati</taxon>
        <taxon>Planctomycetota</taxon>
        <taxon>Phycisphaerae</taxon>
        <taxon>Tepidisphaerales</taxon>
        <taxon>Tepidisphaeraceae</taxon>
        <taxon>Humisphaera</taxon>
    </lineage>
</organism>
<dbReference type="InterPro" id="IPR005804">
    <property type="entry name" value="FA_desaturase_dom"/>
</dbReference>
<proteinExistence type="inferred from homology"/>
<dbReference type="EMBL" id="CP063458">
    <property type="protein sequence ID" value="QOV90776.1"/>
    <property type="molecule type" value="Genomic_DNA"/>
</dbReference>
<evidence type="ECO:0000313" key="12">
    <source>
        <dbReference type="EMBL" id="QOV90776.1"/>
    </source>
</evidence>
<dbReference type="GO" id="GO:0006631">
    <property type="term" value="P:fatty acid metabolic process"/>
    <property type="evidence" value="ECO:0007669"/>
    <property type="project" value="UniProtKB-KW"/>
</dbReference>
<keyword evidence="9 10" id="KW-0472">Membrane</keyword>
<dbReference type="Proteomes" id="UP000593765">
    <property type="component" value="Chromosome"/>
</dbReference>
<evidence type="ECO:0000313" key="13">
    <source>
        <dbReference type="Proteomes" id="UP000593765"/>
    </source>
</evidence>
<comment type="similarity">
    <text evidence="2">Belongs to the fatty acid desaturase type 2 family.</text>
</comment>
<evidence type="ECO:0000256" key="2">
    <source>
        <dbReference type="ARBA" id="ARBA00008749"/>
    </source>
</evidence>
<keyword evidence="5 10" id="KW-1133">Transmembrane helix</keyword>
<dbReference type="PRINTS" id="PR00075">
    <property type="entry name" value="FACDDSATRASE"/>
</dbReference>
<reference evidence="12 13" key="1">
    <citation type="submission" date="2020-10" db="EMBL/GenBank/DDBJ databases">
        <title>Wide distribution of Phycisphaera-like planctomycetes from WD2101 soil group in peatlands and genome analysis of the first cultivated representative.</title>
        <authorList>
            <person name="Dedysh S.N."/>
            <person name="Beletsky A.V."/>
            <person name="Ivanova A."/>
            <person name="Kulichevskaya I.S."/>
            <person name="Suzina N.E."/>
            <person name="Philippov D.A."/>
            <person name="Rakitin A.L."/>
            <person name="Mardanov A.V."/>
            <person name="Ravin N.V."/>
        </authorList>
    </citation>
    <scope>NUCLEOTIDE SEQUENCE [LARGE SCALE GENOMIC DNA]</scope>
    <source>
        <strain evidence="12 13">M1803</strain>
    </source>
</reference>
<feature type="transmembrane region" description="Helical" evidence="10">
    <location>
        <begin position="155"/>
        <end position="174"/>
    </location>
</feature>
<dbReference type="InterPro" id="IPR015876">
    <property type="entry name" value="Acyl-CoA_DS"/>
</dbReference>
<keyword evidence="3 10" id="KW-0812">Transmembrane</keyword>
<accession>A0A7M2WZ67</accession>
<keyword evidence="8" id="KW-0443">Lipid metabolism</keyword>
<dbReference type="CDD" id="cd03505">
    <property type="entry name" value="Delta9-FADS-like"/>
    <property type="match status" value="1"/>
</dbReference>
<comment type="subcellular location">
    <subcellularLocation>
        <location evidence="1">Membrane</location>
        <topology evidence="1">Multi-pass membrane protein</topology>
    </subcellularLocation>
</comment>
<evidence type="ECO:0000256" key="1">
    <source>
        <dbReference type="ARBA" id="ARBA00004141"/>
    </source>
</evidence>
<keyword evidence="4" id="KW-0276">Fatty acid metabolism</keyword>
<name>A0A7M2WZ67_9BACT</name>
<protein>
    <submittedName>
        <fullName evidence="12">Acyl-CoA desaturase</fullName>
    </submittedName>
</protein>
<keyword evidence="6" id="KW-0560">Oxidoreductase</keyword>
<feature type="domain" description="Fatty acid desaturase" evidence="11">
    <location>
        <begin position="36"/>
        <end position="253"/>
    </location>
</feature>